<dbReference type="SMART" id="SM00530">
    <property type="entry name" value="HTH_XRE"/>
    <property type="match status" value="1"/>
</dbReference>
<dbReference type="GO" id="GO:0003677">
    <property type="term" value="F:DNA binding"/>
    <property type="evidence" value="ECO:0007669"/>
    <property type="project" value="InterPro"/>
</dbReference>
<dbReference type="InterPro" id="IPR010982">
    <property type="entry name" value="Lambda_DNA-bd_dom_sf"/>
</dbReference>
<comment type="caution">
    <text evidence="2">The sequence shown here is derived from an EMBL/GenBank/DDBJ whole genome shotgun (WGS) entry which is preliminary data.</text>
</comment>
<gene>
    <name evidence="2" type="ORF">KAJ83_18165</name>
</gene>
<dbReference type="Pfam" id="PF01381">
    <property type="entry name" value="HTH_3"/>
    <property type="match status" value="1"/>
</dbReference>
<evidence type="ECO:0000313" key="3">
    <source>
        <dbReference type="Proteomes" id="UP000672602"/>
    </source>
</evidence>
<name>A0A8J7S292_9PROT</name>
<evidence type="ECO:0000313" key="2">
    <source>
        <dbReference type="EMBL" id="MBP5858950.1"/>
    </source>
</evidence>
<accession>A0A8J7S292</accession>
<sequence length="104" mass="11794">MTQVDLGAAIGLSFKQIRKYEQGRNRIGAATLFRLARALEVGVEYFFDGLDDPRGMTDLPHREGRELARHFQAIATPRRRRAFLRLVKAIADSPALQARWRDAG</sequence>
<dbReference type="SUPFAM" id="SSF47413">
    <property type="entry name" value="lambda repressor-like DNA-binding domains"/>
    <property type="match status" value="1"/>
</dbReference>
<dbReference type="CDD" id="cd00093">
    <property type="entry name" value="HTH_XRE"/>
    <property type="match status" value="1"/>
</dbReference>
<dbReference type="EMBL" id="JAGMWN010000013">
    <property type="protein sequence ID" value="MBP5858950.1"/>
    <property type="molecule type" value="Genomic_DNA"/>
</dbReference>
<feature type="domain" description="HTH cro/C1-type" evidence="1">
    <location>
        <begin position="1"/>
        <end position="46"/>
    </location>
</feature>
<evidence type="ECO:0000259" key="1">
    <source>
        <dbReference type="PROSITE" id="PS50943"/>
    </source>
</evidence>
<protein>
    <submittedName>
        <fullName evidence="2">Helix-turn-helix transcriptional regulator</fullName>
    </submittedName>
</protein>
<dbReference type="AlphaFoldDB" id="A0A8J7S292"/>
<dbReference type="PROSITE" id="PS50943">
    <property type="entry name" value="HTH_CROC1"/>
    <property type="match status" value="1"/>
</dbReference>
<dbReference type="Gene3D" id="1.10.260.40">
    <property type="entry name" value="lambda repressor-like DNA-binding domains"/>
    <property type="match status" value="1"/>
</dbReference>
<dbReference type="Proteomes" id="UP000672602">
    <property type="component" value="Unassembled WGS sequence"/>
</dbReference>
<proteinExistence type="predicted"/>
<dbReference type="InterPro" id="IPR001387">
    <property type="entry name" value="Cro/C1-type_HTH"/>
</dbReference>
<organism evidence="2 3">
    <name type="scientific">Marivibrio halodurans</name>
    <dbReference type="NCBI Taxonomy" id="2039722"/>
    <lineage>
        <taxon>Bacteria</taxon>
        <taxon>Pseudomonadati</taxon>
        <taxon>Pseudomonadota</taxon>
        <taxon>Alphaproteobacteria</taxon>
        <taxon>Rhodospirillales</taxon>
        <taxon>Rhodospirillaceae</taxon>
        <taxon>Marivibrio</taxon>
    </lineage>
</organism>
<reference evidence="2" key="1">
    <citation type="submission" date="2021-04" db="EMBL/GenBank/DDBJ databases">
        <authorList>
            <person name="Zhang D.-C."/>
        </authorList>
    </citation>
    <scope>NUCLEOTIDE SEQUENCE</scope>
    <source>
        <strain evidence="2">CGMCC 1.15697</strain>
    </source>
</reference>
<keyword evidence="3" id="KW-1185">Reference proteome</keyword>